<name>A0A7H0YF50_9BACL</name>
<dbReference type="InterPro" id="IPR046348">
    <property type="entry name" value="SIS_dom_sf"/>
</dbReference>
<dbReference type="Pfam" id="PF01380">
    <property type="entry name" value="SIS"/>
    <property type="match status" value="1"/>
</dbReference>
<proteinExistence type="inferred from homology"/>
<dbReference type="PANTHER" id="PTHR43443:SF1">
    <property type="entry name" value="3-HEXULOSE-6-PHOSPHATE ISOMERASE"/>
    <property type="match status" value="1"/>
</dbReference>
<dbReference type="InterPro" id="IPR017552">
    <property type="entry name" value="PHI/rmpB"/>
</dbReference>
<dbReference type="RefSeq" id="WP_103048558.1">
    <property type="nucleotide sequence ID" value="NZ_CP061172.1"/>
</dbReference>
<dbReference type="Proteomes" id="UP000516384">
    <property type="component" value="Chromosome"/>
</dbReference>
<dbReference type="Gene3D" id="3.40.50.10490">
    <property type="entry name" value="Glucose-6-phosphate isomerase like protein, domain 1"/>
    <property type="match status" value="1"/>
</dbReference>
<dbReference type="GO" id="GO:0097367">
    <property type="term" value="F:carbohydrate derivative binding"/>
    <property type="evidence" value="ECO:0007669"/>
    <property type="project" value="InterPro"/>
</dbReference>
<dbReference type="PANTHER" id="PTHR43443">
    <property type="entry name" value="3-HEXULOSE-6-PHOSPHATE ISOMERASE"/>
    <property type="match status" value="1"/>
</dbReference>
<accession>A0A7H0YF50</accession>
<dbReference type="InterPro" id="IPR001347">
    <property type="entry name" value="SIS_dom"/>
</dbReference>
<keyword evidence="3" id="KW-0413">Isomerase</keyword>
<gene>
    <name evidence="3" type="primary">hxlB</name>
    <name evidence="3" type="ORF">IAQ67_12265</name>
</gene>
<dbReference type="PROSITE" id="PS51464">
    <property type="entry name" value="SIS"/>
    <property type="match status" value="1"/>
</dbReference>
<sequence length="187" mass="20604">MDKLIKQMEVIMKELERSISLMNVGESEQILQALYNTKRIFLAGSGRSGLAIRAFANRLLHLGKTVYIVGDITTPSIQAEDILFIGSGSGETAGLIVNAKKAKQSGAKVILNTTNSQSTLGKLADYMLLINVDNKETDTDLMESSIQPMGSAFEQLSLLLYDAIVLEWVATFNETYDDMKLRHANLE</sequence>
<evidence type="ECO:0000256" key="1">
    <source>
        <dbReference type="ARBA" id="ARBA00009235"/>
    </source>
</evidence>
<dbReference type="SUPFAM" id="SSF53697">
    <property type="entry name" value="SIS domain"/>
    <property type="match status" value="1"/>
</dbReference>
<dbReference type="GO" id="GO:1901135">
    <property type="term" value="P:carbohydrate derivative metabolic process"/>
    <property type="evidence" value="ECO:0007669"/>
    <property type="project" value="InterPro"/>
</dbReference>
<dbReference type="GO" id="GO:0016853">
    <property type="term" value="F:isomerase activity"/>
    <property type="evidence" value="ECO:0007669"/>
    <property type="project" value="UniProtKB-KW"/>
</dbReference>
<reference evidence="3 4" key="1">
    <citation type="submission" date="2020-09" db="EMBL/GenBank/DDBJ databases">
        <title>Characterization of Paenibacillus peoriae strain ZF390 with broad-spectrum antimicrobial activity as a potential biocontrol agent.</title>
        <authorList>
            <person name="Li L."/>
            <person name="Zhao Y."/>
            <person name="Li B."/>
            <person name="Xie X."/>
        </authorList>
    </citation>
    <scope>NUCLEOTIDE SEQUENCE [LARGE SCALE GENOMIC DNA]</scope>
    <source>
        <strain evidence="3 4">ZF390</strain>
    </source>
</reference>
<dbReference type="EMBL" id="CP061172">
    <property type="protein sequence ID" value="QNR69708.1"/>
    <property type="molecule type" value="Genomic_DNA"/>
</dbReference>
<evidence type="ECO:0000313" key="4">
    <source>
        <dbReference type="Proteomes" id="UP000516384"/>
    </source>
</evidence>
<protein>
    <submittedName>
        <fullName evidence="3">6-phospho-3-hexuloisomerase</fullName>
    </submittedName>
</protein>
<evidence type="ECO:0000259" key="2">
    <source>
        <dbReference type="PROSITE" id="PS51464"/>
    </source>
</evidence>
<organism evidence="3 4">
    <name type="scientific">Paenibacillus peoriae</name>
    <dbReference type="NCBI Taxonomy" id="59893"/>
    <lineage>
        <taxon>Bacteria</taxon>
        <taxon>Bacillati</taxon>
        <taxon>Bacillota</taxon>
        <taxon>Bacilli</taxon>
        <taxon>Bacillales</taxon>
        <taxon>Paenibacillaceae</taxon>
        <taxon>Paenibacillus</taxon>
    </lineage>
</organism>
<feature type="domain" description="SIS" evidence="2">
    <location>
        <begin position="30"/>
        <end position="174"/>
    </location>
</feature>
<dbReference type="NCBIfam" id="TIGR03127">
    <property type="entry name" value="RuMP_HxlB"/>
    <property type="match status" value="1"/>
</dbReference>
<evidence type="ECO:0000313" key="3">
    <source>
        <dbReference type="EMBL" id="QNR69708.1"/>
    </source>
</evidence>
<dbReference type="CDD" id="cd05005">
    <property type="entry name" value="SIS_PHI"/>
    <property type="match status" value="1"/>
</dbReference>
<dbReference type="AlphaFoldDB" id="A0A7H0YF50"/>
<comment type="similarity">
    <text evidence="1">Belongs to the SIS family. PHI subfamily.</text>
</comment>